<evidence type="ECO:0000256" key="5">
    <source>
        <dbReference type="SAM" id="Phobius"/>
    </source>
</evidence>
<evidence type="ECO:0000256" key="4">
    <source>
        <dbReference type="ARBA" id="ARBA00023136"/>
    </source>
</evidence>
<comment type="subcellular location">
    <subcellularLocation>
        <location evidence="1">Membrane</location>
    </subcellularLocation>
</comment>
<dbReference type="Proteomes" id="UP000290289">
    <property type="component" value="Chromosome 4"/>
</dbReference>
<sequence>MLRLPRRRVVILVAEPSTVEADYTPIVAFVRVLVFTGSFSLSMGGIAWVIMSDIFLMNMKWSAGSLITFVSWLGSWIFSYAFSFLMDCNHSVCCKVELSEKRTIRPTSNNTDIVPNLVITICPIRQNRNGNHFCYLKLDINDL</sequence>
<dbReference type="InterPro" id="IPR036259">
    <property type="entry name" value="MFS_trans_sf"/>
</dbReference>
<feature type="transmembrane region" description="Helical" evidence="5">
    <location>
        <begin position="31"/>
        <end position="51"/>
    </location>
</feature>
<name>A0A498K2U4_MALDO</name>
<protein>
    <submittedName>
        <fullName evidence="6">Uncharacterized protein</fullName>
    </submittedName>
</protein>
<dbReference type="Gene3D" id="1.20.1250.20">
    <property type="entry name" value="MFS general substrate transporter like domains"/>
    <property type="match status" value="1"/>
</dbReference>
<accession>A0A498K2U4</accession>
<evidence type="ECO:0000313" key="7">
    <source>
        <dbReference type="Proteomes" id="UP000290289"/>
    </source>
</evidence>
<keyword evidence="7" id="KW-1185">Reference proteome</keyword>
<dbReference type="AlphaFoldDB" id="A0A498K2U4"/>
<dbReference type="STRING" id="3750.A0A498K2U4"/>
<keyword evidence="4 5" id="KW-0472">Membrane</keyword>
<gene>
    <name evidence="6" type="ORF">DVH24_015250</name>
</gene>
<organism evidence="6 7">
    <name type="scientific">Malus domestica</name>
    <name type="common">Apple</name>
    <name type="synonym">Pyrus malus</name>
    <dbReference type="NCBI Taxonomy" id="3750"/>
    <lineage>
        <taxon>Eukaryota</taxon>
        <taxon>Viridiplantae</taxon>
        <taxon>Streptophyta</taxon>
        <taxon>Embryophyta</taxon>
        <taxon>Tracheophyta</taxon>
        <taxon>Spermatophyta</taxon>
        <taxon>Magnoliopsida</taxon>
        <taxon>eudicotyledons</taxon>
        <taxon>Gunneridae</taxon>
        <taxon>Pentapetalae</taxon>
        <taxon>rosids</taxon>
        <taxon>fabids</taxon>
        <taxon>Rosales</taxon>
        <taxon>Rosaceae</taxon>
        <taxon>Amygdaloideae</taxon>
        <taxon>Maleae</taxon>
        <taxon>Malus</taxon>
    </lineage>
</organism>
<reference evidence="6 7" key="1">
    <citation type="submission" date="2018-10" db="EMBL/GenBank/DDBJ databases">
        <title>A high-quality apple genome assembly.</title>
        <authorList>
            <person name="Hu J."/>
        </authorList>
    </citation>
    <scope>NUCLEOTIDE SEQUENCE [LARGE SCALE GENOMIC DNA]</scope>
    <source>
        <strain evidence="7">cv. HFTH1</strain>
        <tissue evidence="6">Young leaf</tissue>
    </source>
</reference>
<keyword evidence="3 5" id="KW-1133">Transmembrane helix</keyword>
<dbReference type="GO" id="GO:0016020">
    <property type="term" value="C:membrane"/>
    <property type="evidence" value="ECO:0007669"/>
    <property type="project" value="UniProtKB-SubCell"/>
</dbReference>
<feature type="transmembrane region" description="Helical" evidence="5">
    <location>
        <begin position="63"/>
        <end position="86"/>
    </location>
</feature>
<evidence type="ECO:0000256" key="1">
    <source>
        <dbReference type="ARBA" id="ARBA00004370"/>
    </source>
</evidence>
<dbReference type="InterPro" id="IPR005828">
    <property type="entry name" value="MFS_sugar_transport-like"/>
</dbReference>
<dbReference type="GO" id="GO:0022857">
    <property type="term" value="F:transmembrane transporter activity"/>
    <property type="evidence" value="ECO:0007669"/>
    <property type="project" value="InterPro"/>
</dbReference>
<evidence type="ECO:0000256" key="2">
    <source>
        <dbReference type="ARBA" id="ARBA00022692"/>
    </source>
</evidence>
<comment type="caution">
    <text evidence="6">The sequence shown here is derived from an EMBL/GenBank/DDBJ whole genome shotgun (WGS) entry which is preliminary data.</text>
</comment>
<keyword evidence="2 5" id="KW-0812">Transmembrane</keyword>
<proteinExistence type="predicted"/>
<dbReference type="EMBL" id="RDQH01000330">
    <property type="protein sequence ID" value="RXI01901.1"/>
    <property type="molecule type" value="Genomic_DNA"/>
</dbReference>
<dbReference type="SUPFAM" id="SSF103473">
    <property type="entry name" value="MFS general substrate transporter"/>
    <property type="match status" value="1"/>
</dbReference>
<evidence type="ECO:0000313" key="6">
    <source>
        <dbReference type="EMBL" id="RXI01901.1"/>
    </source>
</evidence>
<evidence type="ECO:0000256" key="3">
    <source>
        <dbReference type="ARBA" id="ARBA00022989"/>
    </source>
</evidence>
<dbReference type="Pfam" id="PF00083">
    <property type="entry name" value="Sugar_tr"/>
    <property type="match status" value="1"/>
</dbReference>